<sequence length="164" mass="18550">MNRLKKGSLPGRPLSLYLSLLCGEGLSSLLRLAQCDKVFHGVRLVGSRAESWNLAIELFVKANFNATYRGRIRPGDSLTVIRKLYSKTEDRSKISALIKEGQHCLLTGFIVLAIKHCYREQNTIAHLLVSLGFRWAHDQFSVERVPSEIESAVATDRWWIDPPD</sequence>
<feature type="domain" description="RNase H type-1" evidence="1">
    <location>
        <begin position="74"/>
        <end position="130"/>
    </location>
</feature>
<dbReference type="Pfam" id="PF13456">
    <property type="entry name" value="RVT_3"/>
    <property type="match status" value="1"/>
</dbReference>
<proteinExistence type="predicted"/>
<protein>
    <recommendedName>
        <fullName evidence="1">RNase H type-1 domain-containing protein</fullName>
    </recommendedName>
</protein>
<dbReference type="EMBL" id="JARKNE010000004">
    <property type="protein sequence ID" value="KAK5836501.1"/>
    <property type="molecule type" value="Genomic_DNA"/>
</dbReference>
<name>A0ABR0QB73_GOSAR</name>
<reference evidence="2 3" key="1">
    <citation type="submission" date="2023-03" db="EMBL/GenBank/DDBJ databases">
        <title>WGS of Gossypium arboreum.</title>
        <authorList>
            <person name="Yu D."/>
        </authorList>
    </citation>
    <scope>NUCLEOTIDE SEQUENCE [LARGE SCALE GENOMIC DNA]</scope>
    <source>
        <tissue evidence="2">Leaf</tissue>
    </source>
</reference>
<evidence type="ECO:0000313" key="2">
    <source>
        <dbReference type="EMBL" id="KAK5836501.1"/>
    </source>
</evidence>
<dbReference type="InterPro" id="IPR002156">
    <property type="entry name" value="RNaseH_domain"/>
</dbReference>
<comment type="caution">
    <text evidence="2">The sequence shown here is derived from an EMBL/GenBank/DDBJ whole genome shotgun (WGS) entry which is preliminary data.</text>
</comment>
<organism evidence="2 3">
    <name type="scientific">Gossypium arboreum</name>
    <name type="common">Tree cotton</name>
    <name type="synonym">Gossypium nanking</name>
    <dbReference type="NCBI Taxonomy" id="29729"/>
    <lineage>
        <taxon>Eukaryota</taxon>
        <taxon>Viridiplantae</taxon>
        <taxon>Streptophyta</taxon>
        <taxon>Embryophyta</taxon>
        <taxon>Tracheophyta</taxon>
        <taxon>Spermatophyta</taxon>
        <taxon>Magnoliopsida</taxon>
        <taxon>eudicotyledons</taxon>
        <taxon>Gunneridae</taxon>
        <taxon>Pentapetalae</taxon>
        <taxon>rosids</taxon>
        <taxon>malvids</taxon>
        <taxon>Malvales</taxon>
        <taxon>Malvaceae</taxon>
        <taxon>Malvoideae</taxon>
        <taxon>Gossypium</taxon>
    </lineage>
</organism>
<accession>A0ABR0QB73</accession>
<keyword evidence="3" id="KW-1185">Reference proteome</keyword>
<gene>
    <name evidence="2" type="ORF">PVK06_012293</name>
</gene>
<dbReference type="Proteomes" id="UP001358586">
    <property type="component" value="Chromosome 4"/>
</dbReference>
<evidence type="ECO:0000313" key="3">
    <source>
        <dbReference type="Proteomes" id="UP001358586"/>
    </source>
</evidence>
<evidence type="ECO:0000259" key="1">
    <source>
        <dbReference type="Pfam" id="PF13456"/>
    </source>
</evidence>